<name>A0A3M3N8M7_9PSED</name>
<reference evidence="11 12" key="1">
    <citation type="submission" date="2018-08" db="EMBL/GenBank/DDBJ databases">
        <title>Recombination of ecologically and evolutionarily significant loci maintains genetic cohesion in the Pseudomonas syringae species complex.</title>
        <authorList>
            <person name="Dillon M."/>
            <person name="Thakur S."/>
            <person name="Almeida R.N.D."/>
            <person name="Weir B.S."/>
            <person name="Guttman D.S."/>
        </authorList>
    </citation>
    <scope>NUCLEOTIDE SEQUENCE [LARGE SCALE GENOMIC DNA]</scope>
    <source>
        <strain evidence="11 12">1089_5</strain>
    </source>
</reference>
<dbReference type="RefSeq" id="WP_074843302.1">
    <property type="nucleotide sequence ID" value="NZ_RBPB01000008.1"/>
</dbReference>
<dbReference type="SUPFAM" id="SSF53187">
    <property type="entry name" value="Zn-dependent exopeptidases"/>
    <property type="match status" value="1"/>
</dbReference>
<sequence>MSPRALEILKRLIAFDTVSSEPNMALIEYVRELLASKGIESLIVKDETGKKANLFASTGPRDVPGVLLSGHTDVVPAAGQAWTMPPFQATLRDGRIYGRGTCDMKGFIALAIDAMLNAADMALLRPLQLALSHDEEIGCVGVRRLLDVLHLAPVRPFLCVVGEPTLMQFAVGHKGKASYRTFCRGQEAHSSLAPQAVNAIHLASDFIAELRNSQKRIEQQGSRDEGYDIPYSTVHIGRIDGGKALNIVPNLCTMEFEYRNLPGDNPEVLLEQLRERADVLVREAKQLSGVAAIEIEVMNEYPALETHPSVEAVRMLHAFAEPGTQHIKVSYGTEGGLFAGRLNVPVVVCGPGSIEQAHKPDEFIDESQMDAGERFLHSLLGSLKQ</sequence>
<protein>
    <submittedName>
        <fullName evidence="11">Acetylornithine deacetylase</fullName>
    </submittedName>
</protein>
<evidence type="ECO:0000256" key="4">
    <source>
        <dbReference type="ARBA" id="ARBA00022571"/>
    </source>
</evidence>
<comment type="similarity">
    <text evidence="2">Belongs to the peptidase M20A family. ArgE subfamily.</text>
</comment>
<comment type="cofactor">
    <cofactor evidence="1">
        <name>Zn(2+)</name>
        <dbReference type="ChEBI" id="CHEBI:29105"/>
    </cofactor>
</comment>
<comment type="caution">
    <text evidence="11">The sequence shown here is derived from an EMBL/GenBank/DDBJ whole genome shotgun (WGS) entry which is preliminary data.</text>
</comment>
<dbReference type="InterPro" id="IPR010169">
    <property type="entry name" value="AcOrn-deacetyl"/>
</dbReference>
<dbReference type="EMBL" id="RBPL01000050">
    <property type="protein sequence ID" value="RMN99024.1"/>
    <property type="molecule type" value="Genomic_DNA"/>
</dbReference>
<dbReference type="AlphaFoldDB" id="A0A3M3N8M7"/>
<evidence type="ECO:0000256" key="3">
    <source>
        <dbReference type="ARBA" id="ARBA00022490"/>
    </source>
</evidence>
<keyword evidence="9" id="KW-0170">Cobalt</keyword>
<keyword evidence="7" id="KW-0378">Hydrolase</keyword>
<evidence type="ECO:0000259" key="10">
    <source>
        <dbReference type="Pfam" id="PF07687"/>
    </source>
</evidence>
<dbReference type="GO" id="GO:0046872">
    <property type="term" value="F:metal ion binding"/>
    <property type="evidence" value="ECO:0007669"/>
    <property type="project" value="UniProtKB-KW"/>
</dbReference>
<dbReference type="Gene3D" id="3.30.70.360">
    <property type="match status" value="1"/>
</dbReference>
<dbReference type="CDD" id="cd03894">
    <property type="entry name" value="M20_ArgE"/>
    <property type="match status" value="1"/>
</dbReference>
<dbReference type="GO" id="GO:0006526">
    <property type="term" value="P:L-arginine biosynthetic process"/>
    <property type="evidence" value="ECO:0007669"/>
    <property type="project" value="UniProtKB-KW"/>
</dbReference>
<dbReference type="GO" id="GO:0008777">
    <property type="term" value="F:acetylornithine deacetylase activity"/>
    <property type="evidence" value="ECO:0007669"/>
    <property type="project" value="TreeGrafter"/>
</dbReference>
<keyword evidence="5" id="KW-0028">Amino-acid biosynthesis</keyword>
<evidence type="ECO:0000256" key="1">
    <source>
        <dbReference type="ARBA" id="ARBA00001947"/>
    </source>
</evidence>
<dbReference type="NCBIfam" id="NF005710">
    <property type="entry name" value="PRK07522.1"/>
    <property type="match status" value="1"/>
</dbReference>
<evidence type="ECO:0000256" key="5">
    <source>
        <dbReference type="ARBA" id="ARBA00022605"/>
    </source>
</evidence>
<keyword evidence="8" id="KW-0862">Zinc</keyword>
<dbReference type="PROSITE" id="PS00758">
    <property type="entry name" value="ARGE_DAPE_CPG2_1"/>
    <property type="match status" value="1"/>
</dbReference>
<keyword evidence="6" id="KW-0479">Metal-binding</keyword>
<dbReference type="PANTHER" id="PTHR43808">
    <property type="entry name" value="ACETYLORNITHINE DEACETYLASE"/>
    <property type="match status" value="1"/>
</dbReference>
<dbReference type="Pfam" id="PF01546">
    <property type="entry name" value="Peptidase_M20"/>
    <property type="match status" value="1"/>
</dbReference>
<dbReference type="InterPro" id="IPR036264">
    <property type="entry name" value="Bact_exopeptidase_dim_dom"/>
</dbReference>
<dbReference type="Gene3D" id="3.40.630.10">
    <property type="entry name" value="Zn peptidases"/>
    <property type="match status" value="1"/>
</dbReference>
<keyword evidence="3" id="KW-0963">Cytoplasm</keyword>
<evidence type="ECO:0000256" key="9">
    <source>
        <dbReference type="ARBA" id="ARBA00023285"/>
    </source>
</evidence>
<dbReference type="InterPro" id="IPR011650">
    <property type="entry name" value="Peptidase_M20_dimer"/>
</dbReference>
<proteinExistence type="inferred from homology"/>
<dbReference type="Proteomes" id="UP000278062">
    <property type="component" value="Unassembled WGS sequence"/>
</dbReference>
<dbReference type="SUPFAM" id="SSF55031">
    <property type="entry name" value="Bacterial exopeptidase dimerisation domain"/>
    <property type="match status" value="1"/>
</dbReference>
<evidence type="ECO:0000256" key="6">
    <source>
        <dbReference type="ARBA" id="ARBA00022723"/>
    </source>
</evidence>
<evidence type="ECO:0000313" key="11">
    <source>
        <dbReference type="EMBL" id="RMN99024.1"/>
    </source>
</evidence>
<dbReference type="Pfam" id="PF07687">
    <property type="entry name" value="M20_dimer"/>
    <property type="match status" value="1"/>
</dbReference>
<gene>
    <name evidence="11" type="ORF">ALQ49_03678</name>
</gene>
<organism evidence="11 12">
    <name type="scientific">Pseudomonas syringae pv. apii</name>
    <dbReference type="NCBI Taxonomy" id="81036"/>
    <lineage>
        <taxon>Bacteria</taxon>
        <taxon>Pseudomonadati</taxon>
        <taxon>Pseudomonadota</taxon>
        <taxon>Gammaproteobacteria</taxon>
        <taxon>Pseudomonadales</taxon>
        <taxon>Pseudomonadaceae</taxon>
        <taxon>Pseudomonas</taxon>
    </lineage>
</organism>
<evidence type="ECO:0000256" key="8">
    <source>
        <dbReference type="ARBA" id="ARBA00022833"/>
    </source>
</evidence>
<dbReference type="InterPro" id="IPR002933">
    <property type="entry name" value="Peptidase_M20"/>
</dbReference>
<evidence type="ECO:0000256" key="7">
    <source>
        <dbReference type="ARBA" id="ARBA00022801"/>
    </source>
</evidence>
<dbReference type="PROSITE" id="PS00759">
    <property type="entry name" value="ARGE_DAPE_CPG2_2"/>
    <property type="match status" value="1"/>
</dbReference>
<keyword evidence="4" id="KW-0055">Arginine biosynthesis</keyword>
<feature type="domain" description="Peptidase M20 dimerisation" evidence="10">
    <location>
        <begin position="171"/>
        <end position="279"/>
    </location>
</feature>
<accession>A0A3M3N8M7</accession>
<dbReference type="InterPro" id="IPR001261">
    <property type="entry name" value="ArgE/DapE_CS"/>
</dbReference>
<dbReference type="InterPro" id="IPR050072">
    <property type="entry name" value="Peptidase_M20A"/>
</dbReference>
<dbReference type="PANTHER" id="PTHR43808:SF31">
    <property type="entry name" value="N-ACETYL-L-CITRULLINE DEACETYLASE"/>
    <property type="match status" value="1"/>
</dbReference>
<evidence type="ECO:0000256" key="2">
    <source>
        <dbReference type="ARBA" id="ARBA00005691"/>
    </source>
</evidence>
<evidence type="ECO:0000313" key="12">
    <source>
        <dbReference type="Proteomes" id="UP000278062"/>
    </source>
</evidence>
<dbReference type="NCBIfam" id="TIGR01892">
    <property type="entry name" value="AcOrn-deacetyl"/>
    <property type="match status" value="1"/>
</dbReference>